<organism evidence="1 2">
    <name type="scientific">Rhodocista pekingensis</name>
    <dbReference type="NCBI Taxonomy" id="201185"/>
    <lineage>
        <taxon>Bacteria</taxon>
        <taxon>Pseudomonadati</taxon>
        <taxon>Pseudomonadota</taxon>
        <taxon>Alphaproteobacteria</taxon>
        <taxon>Rhodospirillales</taxon>
        <taxon>Azospirillaceae</taxon>
        <taxon>Rhodocista</taxon>
    </lineage>
</organism>
<gene>
    <name evidence="1" type="ORF">ACFQPS_16395</name>
</gene>
<name>A0ABW2KZH9_9PROT</name>
<dbReference type="EMBL" id="JBHTCM010000018">
    <property type="protein sequence ID" value="MFC7334750.1"/>
    <property type="molecule type" value="Genomic_DNA"/>
</dbReference>
<evidence type="ECO:0000313" key="2">
    <source>
        <dbReference type="Proteomes" id="UP001596456"/>
    </source>
</evidence>
<comment type="caution">
    <text evidence="1">The sequence shown here is derived from an EMBL/GenBank/DDBJ whole genome shotgun (WGS) entry which is preliminary data.</text>
</comment>
<proteinExistence type="predicted"/>
<dbReference type="Pfam" id="PF09344">
    <property type="entry name" value="Cas_CT1975"/>
    <property type="match status" value="1"/>
</dbReference>
<keyword evidence="2" id="KW-1185">Reference proteome</keyword>
<accession>A0ABW2KZH9</accession>
<dbReference type="InterPro" id="IPR010148">
    <property type="entry name" value="CRISPR-assoc_prot_CT1975"/>
</dbReference>
<protein>
    <submittedName>
        <fullName evidence="1">Type I-E CRISPR-associated protein Cas7/Cse4/CasC</fullName>
    </submittedName>
</protein>
<reference evidence="2" key="1">
    <citation type="journal article" date="2019" name="Int. J. Syst. Evol. Microbiol.">
        <title>The Global Catalogue of Microorganisms (GCM) 10K type strain sequencing project: providing services to taxonomists for standard genome sequencing and annotation.</title>
        <authorList>
            <consortium name="The Broad Institute Genomics Platform"/>
            <consortium name="The Broad Institute Genome Sequencing Center for Infectious Disease"/>
            <person name="Wu L."/>
            <person name="Ma J."/>
        </authorList>
    </citation>
    <scope>NUCLEOTIDE SEQUENCE [LARGE SCALE GENOMIC DNA]</scope>
    <source>
        <strain evidence="2">CGMCC 1.16275</strain>
    </source>
</reference>
<dbReference type="Proteomes" id="UP001596456">
    <property type="component" value="Unassembled WGS sequence"/>
</dbReference>
<evidence type="ECO:0000313" key="1">
    <source>
        <dbReference type="EMBL" id="MFC7334750.1"/>
    </source>
</evidence>
<sequence>MPDSLLPPVAVADMIQFHVLTAFPPHNVNRDEDGRPKTCQLGGVMRGRISSQAKKRALRFAPHFPTAQRATRTREAGIHTFLKLTAAGIDTTSAVWAALAVNHATGGGGKPPKAEDAQAIAAPDQKKQSDAYKKKEKAITDMMEKQGLDRAAAEQEWLTGQVRTEQGLVISTREFARIEEGIAHLTAAWAADRDGFPAVLEGWVRQVCKESLLTRADHDLDTALFGRMVAADADFNVEAACAVGHAFTTHRFAVEGDYFSAGEELKVLGGTGAAITGYAFFGGGVYYQHAVLDRGHLRTTLSRGRSAEEAERLTVQAVDTFLTGLLFSQPRGKCNSHASDVAASYVLATRGGDPALNLGLAFLDPVKATEDVTDLMCASIRRLTDFHRDLTAAYSLGNAVCVLNAYPPARGNDAPRAPEVWTVEELRRFVQGRGA</sequence>
<dbReference type="RefSeq" id="WP_377360294.1">
    <property type="nucleotide sequence ID" value="NZ_JBHTCM010000018.1"/>
</dbReference>